<dbReference type="PANTHER" id="PTHR31587:SF4">
    <property type="entry name" value="TRANSMEMBRANE PROTEIN (DUF2215)"/>
    <property type="match status" value="1"/>
</dbReference>
<dbReference type="Proteomes" id="UP000824890">
    <property type="component" value="Unassembled WGS sequence"/>
</dbReference>
<keyword evidence="2" id="KW-1185">Reference proteome</keyword>
<reference evidence="1 2" key="1">
    <citation type="submission" date="2021-05" db="EMBL/GenBank/DDBJ databases">
        <title>Genome Assembly of Synthetic Allotetraploid Brassica napus Reveals Homoeologous Exchanges between Subgenomes.</title>
        <authorList>
            <person name="Davis J.T."/>
        </authorList>
    </citation>
    <scope>NUCLEOTIDE SEQUENCE [LARGE SCALE GENOMIC DNA]</scope>
    <source>
        <strain evidence="2">cv. Da-Ae</strain>
        <tissue evidence="1">Seedling</tissue>
    </source>
</reference>
<evidence type="ECO:0000313" key="2">
    <source>
        <dbReference type="Proteomes" id="UP000824890"/>
    </source>
</evidence>
<feature type="non-terminal residue" evidence="1">
    <location>
        <position position="1"/>
    </location>
</feature>
<name>A0ABQ7ZR90_BRANA</name>
<organism evidence="1 2">
    <name type="scientific">Brassica napus</name>
    <name type="common">Rape</name>
    <dbReference type="NCBI Taxonomy" id="3708"/>
    <lineage>
        <taxon>Eukaryota</taxon>
        <taxon>Viridiplantae</taxon>
        <taxon>Streptophyta</taxon>
        <taxon>Embryophyta</taxon>
        <taxon>Tracheophyta</taxon>
        <taxon>Spermatophyta</taxon>
        <taxon>Magnoliopsida</taxon>
        <taxon>eudicotyledons</taxon>
        <taxon>Gunneridae</taxon>
        <taxon>Pentapetalae</taxon>
        <taxon>rosids</taxon>
        <taxon>malvids</taxon>
        <taxon>Brassicales</taxon>
        <taxon>Brassicaceae</taxon>
        <taxon>Brassiceae</taxon>
        <taxon>Brassica</taxon>
    </lineage>
</organism>
<evidence type="ECO:0000313" key="1">
    <source>
        <dbReference type="EMBL" id="KAH0882764.1"/>
    </source>
</evidence>
<accession>A0ABQ7ZR90</accession>
<dbReference type="EMBL" id="JAGKQM010000014">
    <property type="protein sequence ID" value="KAH0882764.1"/>
    <property type="molecule type" value="Genomic_DNA"/>
</dbReference>
<gene>
    <name evidence="1" type="ORF">HID58_058860</name>
</gene>
<proteinExistence type="predicted"/>
<dbReference type="PANTHER" id="PTHR31587">
    <property type="entry name" value="TRANSMEMBRANE PROTEIN (DUF2215)"/>
    <property type="match status" value="1"/>
</dbReference>
<comment type="caution">
    <text evidence="1">The sequence shown here is derived from an EMBL/GenBank/DDBJ whole genome shotgun (WGS) entry which is preliminary data.</text>
</comment>
<sequence>ESQLHLLELLGGFFRDLLGRARPSEPIFGARELAAPTSPPVTRRYMSTIWLGSNFSNFLAVSFAMSSPIFLGARPSGPPVTRTYTSTIWLGSSFGGIAVLRGLKRFLLLDRFGDSSLENVFLKTKLGFMEMKKYDEVTLFSGMLSSYDFAGRASLAFVLFLRLGETQLGLIAINSELLLATDGSIDIGISHVMSWSIWIWAAVLILQSSEDACLAEGALVFAVSPLLKMITILIFSQSLRRDEIRDDVGPSVWYCIIFYIYFQRGNEEFERSYGRI</sequence>
<protein>
    <submittedName>
        <fullName evidence="1">Uncharacterized protein</fullName>
    </submittedName>
</protein>